<dbReference type="Proteomes" id="UP001202180">
    <property type="component" value="Unassembled WGS sequence"/>
</dbReference>
<evidence type="ECO:0000313" key="1">
    <source>
        <dbReference type="EMBL" id="MCK8495623.1"/>
    </source>
</evidence>
<dbReference type="RefSeq" id="WP_232563668.1">
    <property type="nucleotide sequence ID" value="NZ_JALPRF010000009.1"/>
</dbReference>
<proteinExistence type="predicted"/>
<accession>A0ABT0HVK3</accession>
<reference evidence="1 2" key="1">
    <citation type="submission" date="2022-04" db="EMBL/GenBank/DDBJ databases">
        <title>Spirosoma sp. strain RP8 genome sequencing and assembly.</title>
        <authorList>
            <person name="Jung Y."/>
        </authorList>
    </citation>
    <scope>NUCLEOTIDE SEQUENCE [LARGE SCALE GENOMIC DNA]</scope>
    <source>
        <strain evidence="1 2">RP8</strain>
    </source>
</reference>
<comment type="caution">
    <text evidence="1">The sequence shown here is derived from an EMBL/GenBank/DDBJ whole genome shotgun (WGS) entry which is preliminary data.</text>
</comment>
<keyword evidence="2" id="KW-1185">Reference proteome</keyword>
<evidence type="ECO:0000313" key="2">
    <source>
        <dbReference type="Proteomes" id="UP001202180"/>
    </source>
</evidence>
<dbReference type="EMBL" id="JALPRF010000009">
    <property type="protein sequence ID" value="MCK8495623.1"/>
    <property type="molecule type" value="Genomic_DNA"/>
</dbReference>
<gene>
    <name evidence="1" type="ORF">M0L20_27405</name>
</gene>
<protein>
    <submittedName>
        <fullName evidence="1">Uncharacterized protein</fullName>
    </submittedName>
</protein>
<organism evidence="1 2">
    <name type="scientific">Spirosoma liriopis</name>
    <dbReference type="NCBI Taxonomy" id="2937440"/>
    <lineage>
        <taxon>Bacteria</taxon>
        <taxon>Pseudomonadati</taxon>
        <taxon>Bacteroidota</taxon>
        <taxon>Cytophagia</taxon>
        <taxon>Cytophagales</taxon>
        <taxon>Cytophagaceae</taxon>
        <taxon>Spirosoma</taxon>
    </lineage>
</organism>
<sequence length="144" mass="16384">MKKWLKVSLYSLGSLVGVILIGQINSTDDYIKTTLLEKQQKAVVSKNAEPNTQRDLVINTFRWQKSEQDSTGYHWFTVHNTSKRHSYTTIPVRFSYYSDAGEEVGYVDKVIDKAIKIGETVQVDKIETALPDQHTDGADMEITK</sequence>
<name>A0ABT0HVK3_9BACT</name>